<dbReference type="KEGG" id="xpo:XPG1_0765"/>
<dbReference type="AlphaFoldDB" id="A0A068R2R7"/>
<dbReference type="EMBL" id="FO704551">
    <property type="protein sequence ID" value="CDG20420.1"/>
    <property type="molecule type" value="Genomic_DNA"/>
</dbReference>
<dbReference type="Proteomes" id="UP000032735">
    <property type="component" value="Chromosome"/>
</dbReference>
<organism evidence="1 2">
    <name type="scientific">Xenorhabdus poinarii G6</name>
    <dbReference type="NCBI Taxonomy" id="1354304"/>
    <lineage>
        <taxon>Bacteria</taxon>
        <taxon>Pseudomonadati</taxon>
        <taxon>Pseudomonadota</taxon>
        <taxon>Gammaproteobacteria</taxon>
        <taxon>Enterobacterales</taxon>
        <taxon>Morganellaceae</taxon>
        <taxon>Xenorhabdus</taxon>
    </lineage>
</organism>
<evidence type="ECO:0000313" key="1">
    <source>
        <dbReference type="EMBL" id="CDG20420.1"/>
    </source>
</evidence>
<name>A0A068R2R7_9GAMM</name>
<keyword evidence="2" id="KW-1185">Reference proteome</keyword>
<protein>
    <recommendedName>
        <fullName evidence="3">Transposase</fullName>
    </recommendedName>
</protein>
<evidence type="ECO:0008006" key="3">
    <source>
        <dbReference type="Google" id="ProtNLM"/>
    </source>
</evidence>
<gene>
    <name evidence="1" type="ORF">XPG1_0765</name>
</gene>
<reference evidence="1 2" key="1">
    <citation type="submission" date="2013-07" db="EMBL/GenBank/DDBJ databases">
        <authorList>
            <person name="Genoscope - CEA"/>
        </authorList>
    </citation>
    <scope>NUCLEOTIDE SEQUENCE [LARGE SCALE GENOMIC DNA]</scope>
    <source>
        <strain evidence="1 2">G6</strain>
    </source>
</reference>
<sequence>MVAYYFHRLRVLIAEYVEQHSMFDGKVELDESYFGGRHKGQWGRKVYTKAIP</sequence>
<dbReference type="HOGENOM" id="CLU_3086346_0_0_6"/>
<evidence type="ECO:0000313" key="2">
    <source>
        <dbReference type="Proteomes" id="UP000032735"/>
    </source>
</evidence>
<accession>A0A068R2R7</accession>
<proteinExistence type="predicted"/>